<dbReference type="Proteomes" id="UP000500767">
    <property type="component" value="Chromosome"/>
</dbReference>
<dbReference type="PANTHER" id="PTHR47755">
    <property type="entry name" value="CELL DIVISION PROTEIN FTSX"/>
    <property type="match status" value="1"/>
</dbReference>
<dbReference type="AlphaFoldDB" id="A0A6M8HV53"/>
<feature type="transmembrane region" description="Helical" evidence="1">
    <location>
        <begin position="223"/>
        <end position="247"/>
    </location>
</feature>
<dbReference type="EMBL" id="CP053708">
    <property type="protein sequence ID" value="QKE92469.1"/>
    <property type="molecule type" value="Genomic_DNA"/>
</dbReference>
<dbReference type="PANTHER" id="PTHR47755:SF1">
    <property type="entry name" value="CELL DIVISION PROTEIN FTSX"/>
    <property type="match status" value="1"/>
</dbReference>
<keyword evidence="1" id="KW-1133">Transmembrane helix</keyword>
<keyword evidence="3" id="KW-1185">Reference proteome</keyword>
<dbReference type="GO" id="GO:0005886">
    <property type="term" value="C:plasma membrane"/>
    <property type="evidence" value="ECO:0007669"/>
    <property type="project" value="UniProtKB-SubCell"/>
</dbReference>
<dbReference type="GO" id="GO:0051301">
    <property type="term" value="P:cell division"/>
    <property type="evidence" value="ECO:0007669"/>
    <property type="project" value="InterPro"/>
</dbReference>
<sequence>MARRRSDGLALRRALSDRLLPALVAAMTFLAALALSGAVGASLLASRWGSGAASILTVQVPDGDEPAVLAGSTRADAVTALLTAEPAFVSVHRVDRAALGKLLAPWLGDTGTIALPLPSVVELRLRAGQDAPVDLADRLTRAAPGTLLERNGVWSDRLVVLTTSLQACAGLALLVVAGVAVAVVAVATRAGLAARRQAIEIVHGLGATDSYIAGRFANRTTRLAMTGGAIGTVLSVPLLLTLCRLAAPFAAPPGASALPIPPSMLDDLLPAMLAPLADSLGRVPLPLWIALPLLPIVAAVIGWSTAQATVRTWLRRLP</sequence>
<dbReference type="InterPro" id="IPR004513">
    <property type="entry name" value="FtsX"/>
</dbReference>
<gene>
    <name evidence="2" type="ORF">HN018_06160</name>
</gene>
<accession>A0A6M8HV53</accession>
<reference evidence="2 3" key="1">
    <citation type="journal article" date="2014" name="World J. Microbiol. Biotechnol.">
        <title>Biodiversity and physiological characteristics of Antarctic and Arctic lichens-associated bacteria.</title>
        <authorList>
            <person name="Lee Y.M."/>
            <person name="Kim E.H."/>
            <person name="Lee H.K."/>
            <person name="Hong S.G."/>
        </authorList>
    </citation>
    <scope>NUCLEOTIDE SEQUENCE [LARGE SCALE GENOMIC DNA]</scope>
    <source>
        <strain evidence="2 3">PAMC 26569</strain>
    </source>
</reference>
<evidence type="ECO:0000313" key="2">
    <source>
        <dbReference type="EMBL" id="QKE92469.1"/>
    </source>
</evidence>
<evidence type="ECO:0000313" key="3">
    <source>
        <dbReference type="Proteomes" id="UP000500767"/>
    </source>
</evidence>
<keyword evidence="1" id="KW-0472">Membrane</keyword>
<evidence type="ECO:0000256" key="1">
    <source>
        <dbReference type="SAM" id="Phobius"/>
    </source>
</evidence>
<name>A0A6M8HV53_9PROT</name>
<feature type="transmembrane region" description="Helical" evidence="1">
    <location>
        <begin position="20"/>
        <end position="44"/>
    </location>
</feature>
<proteinExistence type="predicted"/>
<feature type="transmembrane region" description="Helical" evidence="1">
    <location>
        <begin position="164"/>
        <end position="187"/>
    </location>
</feature>
<organism evidence="2 3">
    <name type="scientific">Lichenicola cladoniae</name>
    <dbReference type="NCBI Taxonomy" id="1484109"/>
    <lineage>
        <taxon>Bacteria</taxon>
        <taxon>Pseudomonadati</taxon>
        <taxon>Pseudomonadota</taxon>
        <taxon>Alphaproteobacteria</taxon>
        <taxon>Acetobacterales</taxon>
        <taxon>Acetobacteraceae</taxon>
        <taxon>Lichenicola</taxon>
    </lineage>
</organism>
<dbReference type="KEGG" id="lck:HN018_06160"/>
<protein>
    <submittedName>
        <fullName evidence="2">ABC transporter permease</fullName>
    </submittedName>
</protein>
<feature type="transmembrane region" description="Helical" evidence="1">
    <location>
        <begin position="285"/>
        <end position="306"/>
    </location>
</feature>
<dbReference type="GO" id="GO:0032153">
    <property type="term" value="C:cell division site"/>
    <property type="evidence" value="ECO:0007669"/>
    <property type="project" value="TreeGrafter"/>
</dbReference>
<keyword evidence="1" id="KW-0812">Transmembrane</keyword>